<evidence type="ECO:0000259" key="13">
    <source>
        <dbReference type="Pfam" id="PF00361"/>
    </source>
</evidence>
<evidence type="ECO:0000256" key="9">
    <source>
        <dbReference type="ARBA" id="ARBA00023027"/>
    </source>
</evidence>
<keyword evidence="9 12" id="KW-0520">NAD</keyword>
<keyword evidence="12" id="KW-0679">Respiratory chain</keyword>
<feature type="transmembrane region" description="Helical" evidence="12">
    <location>
        <begin position="294"/>
        <end position="314"/>
    </location>
</feature>
<evidence type="ECO:0000256" key="12">
    <source>
        <dbReference type="RuleBase" id="RU003297"/>
    </source>
</evidence>
<dbReference type="GO" id="GO:0003954">
    <property type="term" value="F:NADH dehydrogenase activity"/>
    <property type="evidence" value="ECO:0007669"/>
    <property type="project" value="TreeGrafter"/>
</dbReference>
<dbReference type="GO" id="GO:0048039">
    <property type="term" value="F:ubiquinone binding"/>
    <property type="evidence" value="ECO:0007669"/>
    <property type="project" value="TreeGrafter"/>
</dbReference>
<dbReference type="InterPro" id="IPR003918">
    <property type="entry name" value="NADH_UbQ_OxRdtase"/>
</dbReference>
<feature type="transmembrane region" description="Helical" evidence="12">
    <location>
        <begin position="44"/>
        <end position="64"/>
    </location>
</feature>
<feature type="transmembrane region" description="Helical" evidence="12">
    <location>
        <begin position="326"/>
        <end position="347"/>
    </location>
</feature>
<keyword evidence="12" id="KW-0249">Electron transport</keyword>
<evidence type="ECO:0000256" key="6">
    <source>
        <dbReference type="ARBA" id="ARBA00022692"/>
    </source>
</evidence>
<evidence type="ECO:0000256" key="3">
    <source>
        <dbReference type="ARBA" id="ARBA00009025"/>
    </source>
</evidence>
<keyword evidence="10 12" id="KW-0830">Ubiquinone</keyword>
<feature type="domain" description="NADH:quinone oxidoreductase/Mrp antiporter transmembrane" evidence="13">
    <location>
        <begin position="143"/>
        <end position="441"/>
    </location>
</feature>
<accession>A0A6G9IEZ6</accession>
<feature type="transmembrane region" description="Helical" evidence="12">
    <location>
        <begin position="12"/>
        <end position="32"/>
    </location>
</feature>
<dbReference type="GO" id="GO:0042773">
    <property type="term" value="P:ATP synthesis coupled electron transport"/>
    <property type="evidence" value="ECO:0007669"/>
    <property type="project" value="InterPro"/>
</dbReference>
<evidence type="ECO:0000256" key="7">
    <source>
        <dbReference type="ARBA" id="ARBA00022967"/>
    </source>
</evidence>
<dbReference type="InterPro" id="IPR010227">
    <property type="entry name" value="NADH_Q_OxRdtase_chainM/4"/>
</dbReference>
<dbReference type="PRINTS" id="PR01437">
    <property type="entry name" value="NUOXDRDTASE4"/>
</dbReference>
<comment type="subcellular location">
    <subcellularLocation>
        <location evidence="2">Membrane</location>
        <topology evidence="2">Multi-pass membrane protein</topology>
    </subcellularLocation>
    <subcellularLocation>
        <location evidence="12">Mitochondrion membrane</location>
        <topology evidence="12">Multi-pass membrane protein</topology>
    </subcellularLocation>
</comment>
<evidence type="ECO:0000256" key="1">
    <source>
        <dbReference type="ARBA" id="ARBA00003257"/>
    </source>
</evidence>
<gene>
    <name evidence="14" type="primary">nad4</name>
</gene>
<organism evidence="14">
    <name type="scientific">Coleochaete scutata</name>
    <dbReference type="NCBI Taxonomy" id="3125"/>
    <lineage>
        <taxon>Eukaryota</taxon>
        <taxon>Viridiplantae</taxon>
        <taxon>Streptophyta</taxon>
        <taxon>Coleochaetophyceae</taxon>
        <taxon>Coleochaetales</taxon>
        <taxon>Coleochaetaceae</taxon>
        <taxon>Coleochaete</taxon>
    </lineage>
</organism>
<geneLocation type="mitochondrion" evidence="14"/>
<dbReference type="GO" id="GO:0008137">
    <property type="term" value="F:NADH dehydrogenase (ubiquinone) activity"/>
    <property type="evidence" value="ECO:0007669"/>
    <property type="project" value="UniProtKB-UniRule"/>
</dbReference>
<keyword evidence="7" id="KW-1278">Translocase</keyword>
<sequence length="514" mass="57961">MFSTIADFLNPFSSNLFHLILWPLLGSVFILVLPTTSQIGQIRLLGLCVSLITFIKSLSFWVYFDYSTAQFQFVQTIPWLPSSNVSCYMGIDGISLFFLILTTFLIPICILVSWTSIQKSVKEYIVAFLILEALMIAVFCMLDLLLFYVFFESVLIPMLCGAEHPESAGVYHFIIIGVWGSRQRKIRAAYQFFLYTLFGSVFMLMGILFIFFQAGTTDLQILYTTEWSERRQIILWLAFFASFAVKVPMIPVHIWLPEAHVEAPTAGSVILAGILLKLGTYGFLRFSIPMFPEATVFFTPLMFTLSVLAILYASLTTIRQIDLKKIIAYSSVAHMNFVTLGLFSLNIQGIEGSILLMLSHGLVSSALFLCVGVLYDRHHTRLVKYYGGLVHTMPIFSVLFLFFTFANMSIPGTSSFVGEFLILIGAFQTNSYAATLASIGMILGAAYSIWLYNRVVFGNFKPNFIDHFADLNRREVCMFLPLLIAVLWMGIYPGVFLECLHISVANLVQHGKFN</sequence>
<dbReference type="NCBIfam" id="TIGR01972">
    <property type="entry name" value="NDH_I_M"/>
    <property type="match status" value="1"/>
</dbReference>
<evidence type="ECO:0000313" key="14">
    <source>
        <dbReference type="EMBL" id="QIQ23027.1"/>
    </source>
</evidence>
<feature type="transmembrane region" description="Helical" evidence="12">
    <location>
        <begin position="353"/>
        <end position="375"/>
    </location>
</feature>
<dbReference type="InterPro" id="IPR001750">
    <property type="entry name" value="ND/Mrp_TM"/>
</dbReference>
<dbReference type="AlphaFoldDB" id="A0A6G9IEZ6"/>
<dbReference type="EMBL" id="MK720949">
    <property type="protein sequence ID" value="QIQ23027.1"/>
    <property type="molecule type" value="Genomic_DNA"/>
</dbReference>
<feature type="transmembrane region" description="Helical" evidence="12">
    <location>
        <begin position="88"/>
        <end position="112"/>
    </location>
</feature>
<evidence type="ECO:0000256" key="5">
    <source>
        <dbReference type="ARBA" id="ARBA00021006"/>
    </source>
</evidence>
<comment type="similarity">
    <text evidence="3 12">Belongs to the complex I subunit 4 family.</text>
</comment>
<dbReference type="NCBIfam" id="NF004499">
    <property type="entry name" value="PRK05846.1-3"/>
    <property type="match status" value="1"/>
</dbReference>
<evidence type="ECO:0000256" key="4">
    <source>
        <dbReference type="ARBA" id="ARBA00012944"/>
    </source>
</evidence>
<dbReference type="EC" id="7.1.1.2" evidence="4 12"/>
<protein>
    <recommendedName>
        <fullName evidence="5 12">NADH-ubiquinone oxidoreductase chain 4</fullName>
        <ecNumber evidence="4 12">7.1.1.2</ecNumber>
    </recommendedName>
</protein>
<name>A0A6G9IEZ6_COLSC</name>
<dbReference type="GO" id="GO:0031966">
    <property type="term" value="C:mitochondrial membrane"/>
    <property type="evidence" value="ECO:0007669"/>
    <property type="project" value="UniProtKB-SubCell"/>
</dbReference>
<keyword evidence="6 12" id="KW-0812">Transmembrane</keyword>
<evidence type="ECO:0000256" key="2">
    <source>
        <dbReference type="ARBA" id="ARBA00004141"/>
    </source>
</evidence>
<feature type="transmembrane region" description="Helical" evidence="12">
    <location>
        <begin position="192"/>
        <end position="213"/>
    </location>
</feature>
<proteinExistence type="inferred from homology"/>
<keyword evidence="12" id="KW-0813">Transport</keyword>
<keyword evidence="8 12" id="KW-1133">Transmembrane helix</keyword>
<comment type="catalytic activity">
    <reaction evidence="12">
        <text>a ubiquinone + NADH + 5 H(+)(in) = a ubiquinol + NAD(+) + 4 H(+)(out)</text>
        <dbReference type="Rhea" id="RHEA:29091"/>
        <dbReference type="Rhea" id="RHEA-COMP:9565"/>
        <dbReference type="Rhea" id="RHEA-COMP:9566"/>
        <dbReference type="ChEBI" id="CHEBI:15378"/>
        <dbReference type="ChEBI" id="CHEBI:16389"/>
        <dbReference type="ChEBI" id="CHEBI:17976"/>
        <dbReference type="ChEBI" id="CHEBI:57540"/>
        <dbReference type="ChEBI" id="CHEBI:57945"/>
        <dbReference type="EC" id="7.1.1.2"/>
    </reaction>
</comment>
<feature type="transmembrane region" description="Helical" evidence="12">
    <location>
        <begin position="124"/>
        <end position="150"/>
    </location>
</feature>
<evidence type="ECO:0000256" key="8">
    <source>
        <dbReference type="ARBA" id="ARBA00022989"/>
    </source>
</evidence>
<dbReference type="GO" id="GO:0015990">
    <property type="term" value="P:electron transport coupled proton transport"/>
    <property type="evidence" value="ECO:0007669"/>
    <property type="project" value="TreeGrafter"/>
</dbReference>
<dbReference type="PANTHER" id="PTHR43507:SF1">
    <property type="entry name" value="NADH-UBIQUINONE OXIDOREDUCTASE CHAIN 4"/>
    <property type="match status" value="1"/>
</dbReference>
<evidence type="ECO:0000256" key="11">
    <source>
        <dbReference type="ARBA" id="ARBA00023136"/>
    </source>
</evidence>
<feature type="transmembrane region" description="Helical" evidence="12">
    <location>
        <begin position="430"/>
        <end position="455"/>
    </location>
</feature>
<dbReference type="Pfam" id="PF00361">
    <property type="entry name" value="Proton_antipo_M"/>
    <property type="match status" value="1"/>
</dbReference>
<comment type="function">
    <text evidence="1">Core subunit of the mitochondrial membrane respiratory chain NADH dehydrogenase (Complex I) that is believed to belong to the minimal assembly required for catalysis. Complex I functions in the transfer of electrons from NADH to the respiratory chain. The immediate electron acceptor for the enzyme is believed to be ubiquinone.</text>
</comment>
<keyword evidence="11 12" id="KW-0472">Membrane</keyword>
<evidence type="ECO:0000256" key="10">
    <source>
        <dbReference type="ARBA" id="ARBA00023075"/>
    </source>
</evidence>
<comment type="function">
    <text evidence="12">Core subunit of the mitochondrial membrane respiratory chain NADH dehydrogenase (Complex I) which catalyzes electron transfer from NADH through the respiratory chain, using ubiquinone as an electron acceptor. Essential for the catalytic activity and assembly of complex I.</text>
</comment>
<dbReference type="PANTHER" id="PTHR43507">
    <property type="entry name" value="NADH-UBIQUINONE OXIDOREDUCTASE CHAIN 4"/>
    <property type="match status" value="1"/>
</dbReference>
<reference evidence="14" key="1">
    <citation type="submission" date="2019-03" db="EMBL/GenBank/DDBJ databases">
        <authorList>
            <person name="Cox C."/>
        </authorList>
    </citation>
    <scope>NUCLEOTIDE SEQUENCE</scope>
</reference>
<feature type="transmembrane region" description="Helical" evidence="12">
    <location>
        <begin position="233"/>
        <end position="256"/>
    </location>
</feature>
<keyword evidence="12 14" id="KW-0496">Mitochondrion</keyword>
<feature type="transmembrane region" description="Helical" evidence="12">
    <location>
        <begin position="476"/>
        <end position="497"/>
    </location>
</feature>
<feature type="transmembrane region" description="Helical" evidence="12">
    <location>
        <begin position="387"/>
        <end position="410"/>
    </location>
</feature>